<evidence type="ECO:0000256" key="3">
    <source>
        <dbReference type="ARBA" id="ARBA00022989"/>
    </source>
</evidence>
<keyword evidence="4 5" id="KW-0472">Membrane</keyword>
<dbReference type="Gene3D" id="1.20.1250.20">
    <property type="entry name" value="MFS general substrate transporter like domains"/>
    <property type="match status" value="2"/>
</dbReference>
<feature type="transmembrane region" description="Helical" evidence="5">
    <location>
        <begin position="20"/>
        <end position="38"/>
    </location>
</feature>
<reference evidence="7 8" key="1">
    <citation type="submission" date="2019-08" db="EMBL/GenBank/DDBJ databases">
        <title>Complete genome sequence of Terriglobus albidus strain ORNL.</title>
        <authorList>
            <person name="Podar M."/>
        </authorList>
    </citation>
    <scope>NUCLEOTIDE SEQUENCE [LARGE SCALE GENOMIC DNA]</scope>
    <source>
        <strain evidence="7 8">ORNL</strain>
    </source>
</reference>
<accession>A0A5B9E6U9</accession>
<dbReference type="PANTHER" id="PTHR11662">
    <property type="entry name" value="SOLUTE CARRIER FAMILY 17"/>
    <property type="match status" value="1"/>
</dbReference>
<dbReference type="CDD" id="cd17319">
    <property type="entry name" value="MFS_ExuT_GudP_like"/>
    <property type="match status" value="1"/>
</dbReference>
<feature type="transmembrane region" description="Helical" evidence="5">
    <location>
        <begin position="272"/>
        <end position="293"/>
    </location>
</feature>
<keyword evidence="2 5" id="KW-0812">Transmembrane</keyword>
<evidence type="ECO:0000256" key="5">
    <source>
        <dbReference type="SAM" id="Phobius"/>
    </source>
</evidence>
<protein>
    <submittedName>
        <fullName evidence="7">MFS transporter</fullName>
    </submittedName>
</protein>
<name>A0A5B9E6U9_9BACT</name>
<dbReference type="PROSITE" id="PS50850">
    <property type="entry name" value="MFS"/>
    <property type="match status" value="1"/>
</dbReference>
<evidence type="ECO:0000256" key="1">
    <source>
        <dbReference type="ARBA" id="ARBA00004141"/>
    </source>
</evidence>
<evidence type="ECO:0000313" key="8">
    <source>
        <dbReference type="Proteomes" id="UP000321820"/>
    </source>
</evidence>
<feature type="transmembrane region" description="Helical" evidence="5">
    <location>
        <begin position="180"/>
        <end position="198"/>
    </location>
</feature>
<feature type="transmembrane region" description="Helical" evidence="5">
    <location>
        <begin position="361"/>
        <end position="384"/>
    </location>
</feature>
<dbReference type="GO" id="GO:0022857">
    <property type="term" value="F:transmembrane transporter activity"/>
    <property type="evidence" value="ECO:0007669"/>
    <property type="project" value="InterPro"/>
</dbReference>
<dbReference type="InterPro" id="IPR020846">
    <property type="entry name" value="MFS_dom"/>
</dbReference>
<feature type="domain" description="Major facilitator superfamily (MFS) profile" evidence="6">
    <location>
        <begin position="24"/>
        <end position="419"/>
    </location>
</feature>
<sequence length="441" mass="48359">MHAKGAAETRLKLSMKPTRARYGVVALAISLAVLSYVQRVAISQAAVPIAQDLHLSKAQMGLIFGAFGLSYALFELPMGLLGDRIGVRRILLQIVFAWSAFTALTGAAWNVASMWVIRFLFGAGEAGCFPNLTRMLSVWLPRNERIRAQSMMWAFTRWGGAVTPPLALALITLVGWRWAFVLFALMGVLWCVVFSIWFRDDPLRHGSVNVAEADLISQQRALTTHVGEHNWLKVLLTTRVLLLTLQYFCFSFVWYFYITWLPTYLREARGQTVARAATLSVIPLLFGGVGSLLSGMLPLRMPRRIVALCGFLFTAVLLFVFTRITGVLPAMICLGFASFFSDITMPISWNTCVEIGGPYTATVAATMNMLGNLAGFVAPVFAGFLLQRSGGDWNSLIYTMVGAACVSASCWLVLDPESRLSAPGQGSSVQMLDAQAKTNSL</sequence>
<dbReference type="OrthoDB" id="6360at2"/>
<comment type="subcellular location">
    <subcellularLocation>
        <location evidence="1">Membrane</location>
        <topology evidence="1">Multi-pass membrane protein</topology>
    </subcellularLocation>
</comment>
<dbReference type="InterPro" id="IPR050382">
    <property type="entry name" value="MFS_Na/Anion_cotransporter"/>
</dbReference>
<dbReference type="InterPro" id="IPR011701">
    <property type="entry name" value="MFS"/>
</dbReference>
<keyword evidence="8" id="KW-1185">Reference proteome</keyword>
<dbReference type="PANTHER" id="PTHR11662:SF399">
    <property type="entry name" value="FI19708P1-RELATED"/>
    <property type="match status" value="1"/>
</dbReference>
<dbReference type="Pfam" id="PF07690">
    <property type="entry name" value="MFS_1"/>
    <property type="match status" value="1"/>
</dbReference>
<gene>
    <name evidence="7" type="ORF">FTW19_08115</name>
</gene>
<feature type="transmembrane region" description="Helical" evidence="5">
    <location>
        <begin position="90"/>
        <end position="109"/>
    </location>
</feature>
<organism evidence="7 8">
    <name type="scientific">Terriglobus albidus</name>
    <dbReference type="NCBI Taxonomy" id="1592106"/>
    <lineage>
        <taxon>Bacteria</taxon>
        <taxon>Pseudomonadati</taxon>
        <taxon>Acidobacteriota</taxon>
        <taxon>Terriglobia</taxon>
        <taxon>Terriglobales</taxon>
        <taxon>Acidobacteriaceae</taxon>
        <taxon>Terriglobus</taxon>
    </lineage>
</organism>
<evidence type="ECO:0000256" key="2">
    <source>
        <dbReference type="ARBA" id="ARBA00022692"/>
    </source>
</evidence>
<feature type="transmembrane region" description="Helical" evidence="5">
    <location>
        <begin position="396"/>
        <end position="414"/>
    </location>
</feature>
<keyword evidence="3 5" id="KW-1133">Transmembrane helix</keyword>
<dbReference type="AlphaFoldDB" id="A0A5B9E6U9"/>
<proteinExistence type="predicted"/>
<feature type="transmembrane region" description="Helical" evidence="5">
    <location>
        <begin position="305"/>
        <end position="322"/>
    </location>
</feature>
<dbReference type="SUPFAM" id="SSF103473">
    <property type="entry name" value="MFS general substrate transporter"/>
    <property type="match status" value="1"/>
</dbReference>
<dbReference type="GO" id="GO:0016020">
    <property type="term" value="C:membrane"/>
    <property type="evidence" value="ECO:0007669"/>
    <property type="project" value="UniProtKB-SubCell"/>
</dbReference>
<dbReference type="InterPro" id="IPR036259">
    <property type="entry name" value="MFS_trans_sf"/>
</dbReference>
<evidence type="ECO:0000259" key="6">
    <source>
        <dbReference type="PROSITE" id="PS50850"/>
    </source>
</evidence>
<dbReference type="Proteomes" id="UP000321820">
    <property type="component" value="Chromosome"/>
</dbReference>
<dbReference type="KEGG" id="talb:FTW19_08115"/>
<feature type="transmembrane region" description="Helical" evidence="5">
    <location>
        <begin position="58"/>
        <end position="78"/>
    </location>
</feature>
<evidence type="ECO:0000313" key="7">
    <source>
        <dbReference type="EMBL" id="QEE27963.1"/>
    </source>
</evidence>
<feature type="transmembrane region" description="Helical" evidence="5">
    <location>
        <begin position="240"/>
        <end position="260"/>
    </location>
</feature>
<evidence type="ECO:0000256" key="4">
    <source>
        <dbReference type="ARBA" id="ARBA00023136"/>
    </source>
</evidence>
<dbReference type="EMBL" id="CP042806">
    <property type="protein sequence ID" value="QEE27963.1"/>
    <property type="molecule type" value="Genomic_DNA"/>
</dbReference>